<name>A0A3M7R3V0_BRAPC</name>
<proteinExistence type="predicted"/>
<dbReference type="Proteomes" id="UP000276133">
    <property type="component" value="Unassembled WGS sequence"/>
</dbReference>
<reference evidence="1 2" key="1">
    <citation type="journal article" date="2018" name="Sci. Rep.">
        <title>Genomic signatures of local adaptation to the degree of environmental predictability in rotifers.</title>
        <authorList>
            <person name="Franch-Gras L."/>
            <person name="Hahn C."/>
            <person name="Garcia-Roger E.M."/>
            <person name="Carmona M.J."/>
            <person name="Serra M."/>
            <person name="Gomez A."/>
        </authorList>
    </citation>
    <scope>NUCLEOTIDE SEQUENCE [LARGE SCALE GENOMIC DNA]</scope>
    <source>
        <strain evidence="1">HYR1</strain>
    </source>
</reference>
<protein>
    <submittedName>
        <fullName evidence="1">Uncharacterized protein</fullName>
    </submittedName>
</protein>
<evidence type="ECO:0000313" key="1">
    <source>
        <dbReference type="EMBL" id="RNA18263.1"/>
    </source>
</evidence>
<evidence type="ECO:0000313" key="2">
    <source>
        <dbReference type="Proteomes" id="UP000276133"/>
    </source>
</evidence>
<comment type="caution">
    <text evidence="1">The sequence shown here is derived from an EMBL/GenBank/DDBJ whole genome shotgun (WGS) entry which is preliminary data.</text>
</comment>
<sequence length="69" mass="7853">MTNTSDRDRLNKQITDELTYLEYLSCSGYSWSKLNTSANSDTDMTNIGSDILILRNFLNTKGLNTLIKE</sequence>
<accession>A0A3M7R3V0</accession>
<keyword evidence="2" id="KW-1185">Reference proteome</keyword>
<gene>
    <name evidence="1" type="ORF">BpHYR1_033989</name>
</gene>
<dbReference type="EMBL" id="REGN01004272">
    <property type="protein sequence ID" value="RNA18263.1"/>
    <property type="molecule type" value="Genomic_DNA"/>
</dbReference>
<dbReference type="AlphaFoldDB" id="A0A3M7R3V0"/>
<organism evidence="1 2">
    <name type="scientific">Brachionus plicatilis</name>
    <name type="common">Marine rotifer</name>
    <name type="synonym">Brachionus muelleri</name>
    <dbReference type="NCBI Taxonomy" id="10195"/>
    <lineage>
        <taxon>Eukaryota</taxon>
        <taxon>Metazoa</taxon>
        <taxon>Spiralia</taxon>
        <taxon>Gnathifera</taxon>
        <taxon>Rotifera</taxon>
        <taxon>Eurotatoria</taxon>
        <taxon>Monogononta</taxon>
        <taxon>Pseudotrocha</taxon>
        <taxon>Ploima</taxon>
        <taxon>Brachionidae</taxon>
        <taxon>Brachionus</taxon>
    </lineage>
</organism>